<dbReference type="Gramene" id="Kaladp0029s0052.1.v1.1">
    <property type="protein sequence ID" value="Kaladp0029s0052.1.v1.1"/>
    <property type="gene ID" value="Kaladp0029s0052.v1.1"/>
</dbReference>
<keyword evidence="6" id="KW-0067">ATP-binding</keyword>
<evidence type="ECO:0000313" key="10">
    <source>
        <dbReference type="EnsemblPlants" id="Kaladp0029s0052.1.v1.1"/>
    </source>
</evidence>
<protein>
    <recommendedName>
        <fullName evidence="1">non-specific serine/threonine protein kinase</fullName>
        <ecNumber evidence="1">2.7.11.1</ecNumber>
    </recommendedName>
</protein>
<evidence type="ECO:0000313" key="11">
    <source>
        <dbReference type="Proteomes" id="UP000594263"/>
    </source>
</evidence>
<evidence type="ECO:0000256" key="4">
    <source>
        <dbReference type="ARBA" id="ARBA00022741"/>
    </source>
</evidence>
<organism evidence="10 11">
    <name type="scientific">Kalanchoe fedtschenkoi</name>
    <name type="common">Lavender scallops</name>
    <name type="synonym">South American air plant</name>
    <dbReference type="NCBI Taxonomy" id="63787"/>
    <lineage>
        <taxon>Eukaryota</taxon>
        <taxon>Viridiplantae</taxon>
        <taxon>Streptophyta</taxon>
        <taxon>Embryophyta</taxon>
        <taxon>Tracheophyta</taxon>
        <taxon>Spermatophyta</taxon>
        <taxon>Magnoliopsida</taxon>
        <taxon>eudicotyledons</taxon>
        <taxon>Gunneridae</taxon>
        <taxon>Pentapetalae</taxon>
        <taxon>Saxifragales</taxon>
        <taxon>Crassulaceae</taxon>
        <taxon>Kalanchoe</taxon>
    </lineage>
</organism>
<keyword evidence="2" id="KW-0723">Serine/threonine-protein kinase</keyword>
<evidence type="ECO:0000256" key="7">
    <source>
        <dbReference type="ARBA" id="ARBA00047899"/>
    </source>
</evidence>
<dbReference type="GO" id="GO:0005524">
    <property type="term" value="F:ATP binding"/>
    <property type="evidence" value="ECO:0007669"/>
    <property type="project" value="UniProtKB-KW"/>
</dbReference>
<evidence type="ECO:0000256" key="1">
    <source>
        <dbReference type="ARBA" id="ARBA00012513"/>
    </source>
</evidence>
<sequence>MGLLRCIRLNLWSKSRQRIMECKSQNLQMVEDDVKRPENRVVKELSWEEVERLTGNLSKVIDHGGFSTVYLGTCPSSSTAVAAFKIQNSSEKLDQIFKEELNINLHIQHDSIVKLIGYCNGQARKALVFEYIPNGTLQEKLHGKVVDRGLNWKARMRIAFQLAQTIEYLHEKCGLSLVHHDLKPSNILLDDDFNFKLCDFGSAKHGSSSGGSLMYPSRKQVMLGSPGYIDPNYLKTGIASKMNDIYSFGVLVLELMTGMEASALDKSLAGSASNDIPILTELVDPVLCGNFELEEARAMVSVTVRCLHHEPSLRPSATEIIQIMKQRVPSVSLPGK</sequence>
<dbReference type="PANTHER" id="PTHR27001">
    <property type="entry name" value="OS01G0253100 PROTEIN"/>
    <property type="match status" value="1"/>
</dbReference>
<proteinExistence type="predicted"/>
<keyword evidence="11" id="KW-1185">Reference proteome</keyword>
<comment type="catalytic activity">
    <reaction evidence="8">
        <text>L-seryl-[protein] + ATP = O-phospho-L-seryl-[protein] + ADP + H(+)</text>
        <dbReference type="Rhea" id="RHEA:17989"/>
        <dbReference type="Rhea" id="RHEA-COMP:9863"/>
        <dbReference type="Rhea" id="RHEA-COMP:11604"/>
        <dbReference type="ChEBI" id="CHEBI:15378"/>
        <dbReference type="ChEBI" id="CHEBI:29999"/>
        <dbReference type="ChEBI" id="CHEBI:30616"/>
        <dbReference type="ChEBI" id="CHEBI:83421"/>
        <dbReference type="ChEBI" id="CHEBI:456216"/>
        <dbReference type="EC" id="2.7.11.1"/>
    </reaction>
</comment>
<dbReference type="InterPro" id="IPR011009">
    <property type="entry name" value="Kinase-like_dom_sf"/>
</dbReference>
<dbReference type="InterPro" id="IPR008271">
    <property type="entry name" value="Ser/Thr_kinase_AS"/>
</dbReference>
<evidence type="ECO:0000256" key="6">
    <source>
        <dbReference type="ARBA" id="ARBA00022840"/>
    </source>
</evidence>
<dbReference type="PROSITE" id="PS00108">
    <property type="entry name" value="PROTEIN_KINASE_ST"/>
    <property type="match status" value="1"/>
</dbReference>
<reference evidence="10" key="1">
    <citation type="submission" date="2021-01" db="UniProtKB">
        <authorList>
            <consortium name="EnsemblPlants"/>
        </authorList>
    </citation>
    <scope>IDENTIFICATION</scope>
</reference>
<dbReference type="EnsemblPlants" id="Kaladp0029s0052.1.v1.1">
    <property type="protein sequence ID" value="Kaladp0029s0052.1.v1.1"/>
    <property type="gene ID" value="Kaladp0029s0052.v1.1"/>
</dbReference>
<dbReference type="SMART" id="SM00220">
    <property type="entry name" value="S_TKc"/>
    <property type="match status" value="1"/>
</dbReference>
<evidence type="ECO:0000256" key="3">
    <source>
        <dbReference type="ARBA" id="ARBA00022679"/>
    </source>
</evidence>
<dbReference type="FunFam" id="1.10.510.10:FF:001023">
    <property type="entry name" value="Os07g0541700 protein"/>
    <property type="match status" value="1"/>
</dbReference>
<dbReference type="PROSITE" id="PS50011">
    <property type="entry name" value="PROTEIN_KINASE_DOM"/>
    <property type="match status" value="1"/>
</dbReference>
<dbReference type="Pfam" id="PF00069">
    <property type="entry name" value="Pkinase"/>
    <property type="match status" value="1"/>
</dbReference>
<name>A0A7N0TA08_KALFE</name>
<dbReference type="Proteomes" id="UP000594263">
    <property type="component" value="Unplaced"/>
</dbReference>
<evidence type="ECO:0000256" key="5">
    <source>
        <dbReference type="ARBA" id="ARBA00022777"/>
    </source>
</evidence>
<dbReference type="PANTHER" id="PTHR27001:SF585">
    <property type="entry name" value="OS02G0648100 PROTEIN"/>
    <property type="match status" value="1"/>
</dbReference>
<evidence type="ECO:0000256" key="2">
    <source>
        <dbReference type="ARBA" id="ARBA00022527"/>
    </source>
</evidence>
<feature type="domain" description="Protein kinase" evidence="9">
    <location>
        <begin position="55"/>
        <end position="331"/>
    </location>
</feature>
<accession>A0A7N0TA08</accession>
<dbReference type="InterPro" id="IPR000719">
    <property type="entry name" value="Prot_kinase_dom"/>
</dbReference>
<dbReference type="Gene3D" id="3.30.200.20">
    <property type="entry name" value="Phosphorylase Kinase, domain 1"/>
    <property type="match status" value="1"/>
</dbReference>
<evidence type="ECO:0000256" key="8">
    <source>
        <dbReference type="ARBA" id="ARBA00048679"/>
    </source>
</evidence>
<keyword evidence="5" id="KW-0418">Kinase</keyword>
<dbReference type="SUPFAM" id="SSF56112">
    <property type="entry name" value="Protein kinase-like (PK-like)"/>
    <property type="match status" value="1"/>
</dbReference>
<keyword evidence="3" id="KW-0808">Transferase</keyword>
<comment type="catalytic activity">
    <reaction evidence="7">
        <text>L-threonyl-[protein] + ATP = O-phospho-L-threonyl-[protein] + ADP + H(+)</text>
        <dbReference type="Rhea" id="RHEA:46608"/>
        <dbReference type="Rhea" id="RHEA-COMP:11060"/>
        <dbReference type="Rhea" id="RHEA-COMP:11605"/>
        <dbReference type="ChEBI" id="CHEBI:15378"/>
        <dbReference type="ChEBI" id="CHEBI:30013"/>
        <dbReference type="ChEBI" id="CHEBI:30616"/>
        <dbReference type="ChEBI" id="CHEBI:61977"/>
        <dbReference type="ChEBI" id="CHEBI:456216"/>
        <dbReference type="EC" id="2.7.11.1"/>
    </reaction>
</comment>
<keyword evidence="4" id="KW-0547">Nucleotide-binding</keyword>
<evidence type="ECO:0000259" key="9">
    <source>
        <dbReference type="PROSITE" id="PS50011"/>
    </source>
</evidence>
<dbReference type="GO" id="GO:0005886">
    <property type="term" value="C:plasma membrane"/>
    <property type="evidence" value="ECO:0007669"/>
    <property type="project" value="TreeGrafter"/>
</dbReference>
<dbReference type="EC" id="2.7.11.1" evidence="1"/>
<dbReference type="GO" id="GO:0004674">
    <property type="term" value="F:protein serine/threonine kinase activity"/>
    <property type="evidence" value="ECO:0007669"/>
    <property type="project" value="UniProtKB-KW"/>
</dbReference>
<dbReference type="Gene3D" id="1.10.510.10">
    <property type="entry name" value="Transferase(Phosphotransferase) domain 1"/>
    <property type="match status" value="1"/>
</dbReference>
<dbReference type="AlphaFoldDB" id="A0A7N0TA08"/>